<dbReference type="Gene3D" id="1.25.40.20">
    <property type="entry name" value="Ankyrin repeat-containing domain"/>
    <property type="match status" value="1"/>
</dbReference>
<organism evidence="2 3">
    <name type="scientific">Colletotrichum navitas</name>
    <dbReference type="NCBI Taxonomy" id="681940"/>
    <lineage>
        <taxon>Eukaryota</taxon>
        <taxon>Fungi</taxon>
        <taxon>Dikarya</taxon>
        <taxon>Ascomycota</taxon>
        <taxon>Pezizomycotina</taxon>
        <taxon>Sordariomycetes</taxon>
        <taxon>Hypocreomycetidae</taxon>
        <taxon>Glomerellales</taxon>
        <taxon>Glomerellaceae</taxon>
        <taxon>Colletotrichum</taxon>
        <taxon>Colletotrichum graminicola species complex</taxon>
    </lineage>
</organism>
<dbReference type="Pfam" id="PF00023">
    <property type="entry name" value="Ank"/>
    <property type="match status" value="1"/>
</dbReference>
<keyword evidence="3" id="KW-1185">Reference proteome</keyword>
<dbReference type="Proteomes" id="UP001230504">
    <property type="component" value="Unassembled WGS sequence"/>
</dbReference>
<keyword evidence="1" id="KW-0040">ANK repeat</keyword>
<evidence type="ECO:0000313" key="3">
    <source>
        <dbReference type="Proteomes" id="UP001230504"/>
    </source>
</evidence>
<dbReference type="PROSITE" id="PS50297">
    <property type="entry name" value="ANK_REP_REGION"/>
    <property type="match status" value="1"/>
</dbReference>
<evidence type="ECO:0000313" key="2">
    <source>
        <dbReference type="EMBL" id="KAK1566112.1"/>
    </source>
</evidence>
<dbReference type="PROSITE" id="PS50088">
    <property type="entry name" value="ANK_REPEAT"/>
    <property type="match status" value="1"/>
</dbReference>
<dbReference type="AlphaFoldDB" id="A0AAD8PKG0"/>
<dbReference type="InterPro" id="IPR002110">
    <property type="entry name" value="Ankyrin_rpt"/>
</dbReference>
<name>A0AAD8PKG0_9PEZI</name>
<gene>
    <name evidence="2" type="ORF">LY79DRAFT_572697</name>
</gene>
<reference evidence="2" key="1">
    <citation type="submission" date="2021-06" db="EMBL/GenBank/DDBJ databases">
        <title>Comparative genomics, transcriptomics and evolutionary studies reveal genomic signatures of adaptation to plant cell wall in hemibiotrophic fungi.</title>
        <authorList>
            <consortium name="DOE Joint Genome Institute"/>
            <person name="Baroncelli R."/>
            <person name="Diaz J.F."/>
            <person name="Benocci T."/>
            <person name="Peng M."/>
            <person name="Battaglia E."/>
            <person name="Haridas S."/>
            <person name="Andreopoulos W."/>
            <person name="Labutti K."/>
            <person name="Pangilinan J."/>
            <person name="Floch G.L."/>
            <person name="Makela M.R."/>
            <person name="Henrissat B."/>
            <person name="Grigoriev I.V."/>
            <person name="Crouch J.A."/>
            <person name="De Vries R.P."/>
            <person name="Sukno S.A."/>
            <person name="Thon M.R."/>
        </authorList>
    </citation>
    <scope>NUCLEOTIDE SEQUENCE</scope>
    <source>
        <strain evidence="2">CBS 125086</strain>
    </source>
</reference>
<dbReference type="GeneID" id="85443635"/>
<sequence length="368" mass="40892">MGPVFPCDIFRLIVHETDDFATMRALCLTSKAVSTLTTPRMLRLAIDHDSRRIRDPGFLVYGGPGLFENTNTVTSQEQSGAETQSDKESGLCIADHVISNHLGRCEQEIRDAAAPVVLWAALQPPRLATKLLSRVRYLEPKHIWSYFLVPSTACRHHWPWPPNLAVGHALEAPLHVAARNGNTQVVRWLLKRRNLAALTQSVLWPHLGKELSVGGGMDPINLPAIQPCVCPTQHLKVHFQNRPVQATTDLPWAPALHIALAHRQLDTAALLVDWGADWATGQHGTHGITALMVASANALLPFLDHLLDSDQAFQYSSHFHPATIDWEDSFSITVKEYTMAVGNVPERRMLSRRLAALEARFSRNPSCQ</sequence>
<dbReference type="InterPro" id="IPR036770">
    <property type="entry name" value="Ankyrin_rpt-contain_sf"/>
</dbReference>
<accession>A0AAD8PKG0</accession>
<dbReference type="SUPFAM" id="SSF48403">
    <property type="entry name" value="Ankyrin repeat"/>
    <property type="match status" value="1"/>
</dbReference>
<feature type="repeat" description="ANK" evidence="1">
    <location>
        <begin position="169"/>
        <end position="192"/>
    </location>
</feature>
<dbReference type="RefSeq" id="XP_060407332.1">
    <property type="nucleotide sequence ID" value="XM_060559395.1"/>
</dbReference>
<dbReference type="EMBL" id="JAHLJV010000161">
    <property type="protein sequence ID" value="KAK1566112.1"/>
    <property type="molecule type" value="Genomic_DNA"/>
</dbReference>
<evidence type="ECO:0008006" key="4">
    <source>
        <dbReference type="Google" id="ProtNLM"/>
    </source>
</evidence>
<evidence type="ECO:0000256" key="1">
    <source>
        <dbReference type="PROSITE-ProRule" id="PRU00023"/>
    </source>
</evidence>
<proteinExistence type="predicted"/>
<dbReference type="SMART" id="SM00248">
    <property type="entry name" value="ANK"/>
    <property type="match status" value="3"/>
</dbReference>
<comment type="caution">
    <text evidence="2">The sequence shown here is derived from an EMBL/GenBank/DDBJ whole genome shotgun (WGS) entry which is preliminary data.</text>
</comment>
<protein>
    <recommendedName>
        <fullName evidence="4">Ankyrin repeat protein</fullName>
    </recommendedName>
</protein>